<organism evidence="1">
    <name type="scientific">Rhizophora mucronata</name>
    <name type="common">Asiatic mangrove</name>
    <dbReference type="NCBI Taxonomy" id="61149"/>
    <lineage>
        <taxon>Eukaryota</taxon>
        <taxon>Viridiplantae</taxon>
        <taxon>Streptophyta</taxon>
        <taxon>Embryophyta</taxon>
        <taxon>Tracheophyta</taxon>
        <taxon>Spermatophyta</taxon>
        <taxon>Magnoliopsida</taxon>
        <taxon>eudicotyledons</taxon>
        <taxon>Gunneridae</taxon>
        <taxon>Pentapetalae</taxon>
        <taxon>rosids</taxon>
        <taxon>fabids</taxon>
        <taxon>Malpighiales</taxon>
        <taxon>Rhizophoraceae</taxon>
        <taxon>Rhizophora</taxon>
    </lineage>
</organism>
<protein>
    <submittedName>
        <fullName evidence="1">Uncharacterized protein</fullName>
    </submittedName>
</protein>
<proteinExistence type="predicted"/>
<sequence length="21" mass="2508">MTFLNICCQLLSFMIMLPYLL</sequence>
<evidence type="ECO:0000313" key="1">
    <source>
        <dbReference type="EMBL" id="MBX65785.1"/>
    </source>
</evidence>
<name>A0A2P2QFU8_RHIMU</name>
<dbReference type="EMBL" id="GGEC01085301">
    <property type="protein sequence ID" value="MBX65785.1"/>
    <property type="molecule type" value="Transcribed_RNA"/>
</dbReference>
<reference evidence="1" key="1">
    <citation type="submission" date="2018-02" db="EMBL/GenBank/DDBJ databases">
        <title>Rhizophora mucronata_Transcriptome.</title>
        <authorList>
            <person name="Meera S.P."/>
            <person name="Sreeshan A."/>
            <person name="Augustine A."/>
        </authorList>
    </citation>
    <scope>NUCLEOTIDE SEQUENCE</scope>
    <source>
        <tissue evidence="1">Leaf</tissue>
    </source>
</reference>
<accession>A0A2P2QFU8</accession>
<dbReference type="AlphaFoldDB" id="A0A2P2QFU8"/>